<protein>
    <recommendedName>
        <fullName evidence="5">Large ribosomal subunit protein uL15/eL18 domain-containing protein</fullName>
    </recommendedName>
</protein>
<dbReference type="GO" id="GO:0003723">
    <property type="term" value="F:RNA binding"/>
    <property type="evidence" value="ECO:0007669"/>
    <property type="project" value="TreeGrafter"/>
</dbReference>
<feature type="domain" description="Large ribosomal subunit protein uL15/eL18" evidence="5">
    <location>
        <begin position="10"/>
        <end position="159"/>
    </location>
</feature>
<dbReference type="Pfam" id="PF17135">
    <property type="entry name" value="Ribosomal_L18"/>
    <property type="match status" value="1"/>
</dbReference>
<comment type="subunit">
    <text evidence="2">Component of the large ribosomal subunit.</text>
</comment>
<dbReference type="InterPro" id="IPR021131">
    <property type="entry name" value="Ribosomal_uL15/eL18"/>
</dbReference>
<dbReference type="STRING" id="9643.ENSUAMP00000008305"/>
<dbReference type="GeneTree" id="ENSGT00390000012976"/>
<dbReference type="Proteomes" id="UP000291022">
    <property type="component" value="Unassembled WGS sequence"/>
</dbReference>
<dbReference type="GO" id="GO:0022625">
    <property type="term" value="C:cytosolic large ribosomal subunit"/>
    <property type="evidence" value="ECO:0007669"/>
    <property type="project" value="TreeGrafter"/>
</dbReference>
<dbReference type="OMA" id="WRKEPKI"/>
<evidence type="ECO:0000256" key="4">
    <source>
        <dbReference type="ARBA" id="ARBA00023274"/>
    </source>
</evidence>
<keyword evidence="7" id="KW-1185">Reference proteome</keyword>
<evidence type="ECO:0000256" key="3">
    <source>
        <dbReference type="ARBA" id="ARBA00022980"/>
    </source>
</evidence>
<dbReference type="InterPro" id="IPR036227">
    <property type="entry name" value="Ribosomal_uL15/eL18_sf"/>
</dbReference>
<evidence type="ECO:0000259" key="5">
    <source>
        <dbReference type="Pfam" id="PF17135"/>
    </source>
</evidence>
<reference evidence="6" key="3">
    <citation type="submission" date="2025-09" db="UniProtKB">
        <authorList>
            <consortium name="Ensembl"/>
        </authorList>
    </citation>
    <scope>IDENTIFICATION</scope>
</reference>
<evidence type="ECO:0000256" key="2">
    <source>
        <dbReference type="ARBA" id="ARBA00011133"/>
    </source>
</evidence>
<dbReference type="GO" id="GO:0003735">
    <property type="term" value="F:structural constituent of ribosome"/>
    <property type="evidence" value="ECO:0007669"/>
    <property type="project" value="InterPro"/>
</dbReference>
<dbReference type="PANTHER" id="PTHR10934">
    <property type="entry name" value="60S RIBOSOMAL PROTEIN L18"/>
    <property type="match status" value="1"/>
</dbReference>
<dbReference type="AlphaFoldDB" id="A0A452QRU2"/>
<accession>A0A452QRU2</accession>
<dbReference type="SUPFAM" id="SSF52080">
    <property type="entry name" value="Ribosomal proteins L15p and L18e"/>
    <property type="match status" value="1"/>
</dbReference>
<evidence type="ECO:0000313" key="7">
    <source>
        <dbReference type="Proteomes" id="UP000291022"/>
    </source>
</evidence>
<keyword evidence="4" id="KW-0687">Ribonucleoprotein</keyword>
<organism evidence="6 7">
    <name type="scientific">Ursus americanus</name>
    <name type="common">American black bear</name>
    <name type="synonym">Euarctos americanus</name>
    <dbReference type="NCBI Taxonomy" id="9643"/>
    <lineage>
        <taxon>Eukaryota</taxon>
        <taxon>Metazoa</taxon>
        <taxon>Chordata</taxon>
        <taxon>Craniata</taxon>
        <taxon>Vertebrata</taxon>
        <taxon>Euteleostomi</taxon>
        <taxon>Mammalia</taxon>
        <taxon>Eutheria</taxon>
        <taxon>Laurasiatheria</taxon>
        <taxon>Carnivora</taxon>
        <taxon>Caniformia</taxon>
        <taxon>Ursidae</taxon>
        <taxon>Ursus</taxon>
    </lineage>
</organism>
<dbReference type="PANTHER" id="PTHR10934:SF2">
    <property type="entry name" value="LARGE RIBOSOMAL SUBUNIT PROTEIN EL18"/>
    <property type="match status" value="1"/>
</dbReference>
<keyword evidence="3" id="KW-0689">Ribosomal protein</keyword>
<reference evidence="6" key="2">
    <citation type="submission" date="2025-08" db="UniProtKB">
        <authorList>
            <consortium name="Ensembl"/>
        </authorList>
    </citation>
    <scope>IDENTIFICATION</scope>
</reference>
<reference evidence="7" key="1">
    <citation type="submission" date="2016-06" db="EMBL/GenBank/DDBJ databases">
        <title>De novo assembly and RNA-Seq shows season-dependent expression and editing in black bear kidneys.</title>
        <authorList>
            <person name="Korstanje R."/>
            <person name="Srivastava A."/>
            <person name="Sarsani V.K."/>
            <person name="Sheehan S.M."/>
            <person name="Seger R.L."/>
            <person name="Barter M.E."/>
            <person name="Lindqvist C."/>
            <person name="Brody L.C."/>
            <person name="Mullikin J.C."/>
        </authorList>
    </citation>
    <scope>NUCLEOTIDE SEQUENCE [LARGE SCALE GENOMIC DNA]</scope>
</reference>
<name>A0A452QRU2_URSAM</name>
<dbReference type="Gene3D" id="3.100.10.10">
    <property type="match status" value="1"/>
</dbReference>
<comment type="similarity">
    <text evidence="1">Belongs to the eukaryotic ribosomal protein eL18 family.</text>
</comment>
<evidence type="ECO:0000256" key="1">
    <source>
        <dbReference type="ARBA" id="ARBA00006815"/>
    </source>
</evidence>
<dbReference type="GO" id="GO:0006412">
    <property type="term" value="P:translation"/>
    <property type="evidence" value="ECO:0007669"/>
    <property type="project" value="InterPro"/>
</dbReference>
<proteinExistence type="inferred from homology"/>
<dbReference type="Ensembl" id="ENSUAMT00000009368.1">
    <property type="protein sequence ID" value="ENSUAMP00000008305.1"/>
    <property type="gene ID" value="ENSUAMG00000007041.1"/>
</dbReference>
<evidence type="ECO:0000313" key="6">
    <source>
        <dbReference type="Ensembl" id="ENSUAMP00000008305.1"/>
    </source>
</evidence>
<sequence length="179" mass="20400">MGYEEKILVWRKEPKIQDIYLRLLDKLYRFLARRTNSTFSQIVLFMSLTNQPPLPLSWMIQKMKLPVQEDKTAVVVGTITHDVHVQEVPKLKVHVLPVGSHALGSILRAGGKNLTFDQLTPDSLKGCDTVLLSSPHKGLEYTGILEGWEGGPCQRAQRYKNRIKENFSTSSYINLKRPI</sequence>
<dbReference type="InterPro" id="IPR000039">
    <property type="entry name" value="Ribosomal_eL18"/>
</dbReference>